<organism evidence="2 3">
    <name type="scientific">Schizothecium vesticola</name>
    <dbReference type="NCBI Taxonomy" id="314040"/>
    <lineage>
        <taxon>Eukaryota</taxon>
        <taxon>Fungi</taxon>
        <taxon>Dikarya</taxon>
        <taxon>Ascomycota</taxon>
        <taxon>Pezizomycotina</taxon>
        <taxon>Sordariomycetes</taxon>
        <taxon>Sordariomycetidae</taxon>
        <taxon>Sordariales</taxon>
        <taxon>Schizotheciaceae</taxon>
        <taxon>Schizothecium</taxon>
    </lineage>
</organism>
<feature type="compositionally biased region" description="Basic and acidic residues" evidence="1">
    <location>
        <begin position="107"/>
        <end position="125"/>
    </location>
</feature>
<protein>
    <submittedName>
        <fullName evidence="2">Uncharacterized protein</fullName>
    </submittedName>
</protein>
<dbReference type="EMBL" id="JAUKUD010000006">
    <property type="protein sequence ID" value="KAK0741300.1"/>
    <property type="molecule type" value="Genomic_DNA"/>
</dbReference>
<dbReference type="Proteomes" id="UP001172155">
    <property type="component" value="Unassembled WGS sequence"/>
</dbReference>
<keyword evidence="3" id="KW-1185">Reference proteome</keyword>
<evidence type="ECO:0000256" key="1">
    <source>
        <dbReference type="SAM" id="MobiDB-lite"/>
    </source>
</evidence>
<proteinExistence type="predicted"/>
<accession>A0AA40K0C2</accession>
<name>A0AA40K0C2_9PEZI</name>
<sequence length="212" mass="23448">MTFSPTASDAGPSAHHWPVCDKATTSPWPRTVHLDPQHGKLSPTFSLSGIPMQGVTDALGILSRRLRLALPSALLVSMGRPRWTRYRLWSPVRWPSFSGARLNGSGQKDKKLGREEGVVGRRDGPKPPPAARDQRRLSSPRPRRPSGTDRPPRPWPLQLLSSPAPFGGRGVQNRRWSTRRVILFSVILFADQQWPGTSTAGYMTGAYSVVSR</sequence>
<feature type="region of interest" description="Disordered" evidence="1">
    <location>
        <begin position="99"/>
        <end position="171"/>
    </location>
</feature>
<evidence type="ECO:0000313" key="3">
    <source>
        <dbReference type="Proteomes" id="UP001172155"/>
    </source>
</evidence>
<dbReference type="AlphaFoldDB" id="A0AA40K0C2"/>
<evidence type="ECO:0000313" key="2">
    <source>
        <dbReference type="EMBL" id="KAK0741300.1"/>
    </source>
</evidence>
<reference evidence="2" key="1">
    <citation type="submission" date="2023-06" db="EMBL/GenBank/DDBJ databases">
        <title>Genome-scale phylogeny and comparative genomics of the fungal order Sordariales.</title>
        <authorList>
            <consortium name="Lawrence Berkeley National Laboratory"/>
            <person name="Hensen N."/>
            <person name="Bonometti L."/>
            <person name="Westerberg I."/>
            <person name="Brannstrom I.O."/>
            <person name="Guillou S."/>
            <person name="Cros-Aarteil S."/>
            <person name="Calhoun S."/>
            <person name="Haridas S."/>
            <person name="Kuo A."/>
            <person name="Mondo S."/>
            <person name="Pangilinan J."/>
            <person name="Riley R."/>
            <person name="LaButti K."/>
            <person name="Andreopoulos B."/>
            <person name="Lipzen A."/>
            <person name="Chen C."/>
            <person name="Yanf M."/>
            <person name="Daum C."/>
            <person name="Ng V."/>
            <person name="Clum A."/>
            <person name="Steindorff A."/>
            <person name="Ohm R."/>
            <person name="Martin F."/>
            <person name="Silar P."/>
            <person name="Natvig D."/>
            <person name="Lalanne C."/>
            <person name="Gautier V."/>
            <person name="Ament-velasquez S.L."/>
            <person name="Kruys A."/>
            <person name="Hutchinson M.I."/>
            <person name="Powell A.J."/>
            <person name="Barry K."/>
            <person name="Miller A.N."/>
            <person name="Grigoriev I.V."/>
            <person name="Debuchy R."/>
            <person name="Gladieux P."/>
            <person name="Thoren M.H."/>
            <person name="Johannesson H."/>
        </authorList>
    </citation>
    <scope>NUCLEOTIDE SEQUENCE</scope>
    <source>
        <strain evidence="2">SMH3187-1</strain>
    </source>
</reference>
<comment type="caution">
    <text evidence="2">The sequence shown here is derived from an EMBL/GenBank/DDBJ whole genome shotgun (WGS) entry which is preliminary data.</text>
</comment>
<gene>
    <name evidence="2" type="ORF">B0T18DRAFT_228493</name>
</gene>